<dbReference type="EMBL" id="CARXXK010000001">
    <property type="protein sequence ID" value="CAI6347184.1"/>
    <property type="molecule type" value="Genomic_DNA"/>
</dbReference>
<keyword evidence="10" id="KW-1133">Transmembrane helix</keyword>
<dbReference type="Pfam" id="PF01431">
    <property type="entry name" value="Peptidase_M13"/>
    <property type="match status" value="1"/>
</dbReference>
<comment type="cofactor">
    <cofactor evidence="1">
        <name>Zn(2+)</name>
        <dbReference type="ChEBI" id="CHEBI:29105"/>
    </cofactor>
</comment>
<dbReference type="InterPro" id="IPR024079">
    <property type="entry name" value="MetalloPept_cat_dom_sf"/>
</dbReference>
<evidence type="ECO:0000259" key="11">
    <source>
        <dbReference type="Pfam" id="PF01431"/>
    </source>
</evidence>
<evidence type="ECO:0000313" key="14">
    <source>
        <dbReference type="Proteomes" id="UP001160148"/>
    </source>
</evidence>
<dbReference type="SUPFAM" id="SSF55486">
    <property type="entry name" value="Metalloproteases ('zincins'), catalytic domain"/>
    <property type="match status" value="1"/>
</dbReference>
<dbReference type="InterPro" id="IPR000718">
    <property type="entry name" value="Peptidase_M13"/>
</dbReference>
<feature type="domain" description="Peptidase M13 C-terminal" evidence="11">
    <location>
        <begin position="643"/>
        <end position="846"/>
    </location>
</feature>
<dbReference type="InterPro" id="IPR042089">
    <property type="entry name" value="Peptidase_M13_dom_2"/>
</dbReference>
<keyword evidence="10" id="KW-0812">Transmembrane</keyword>
<keyword evidence="10" id="KW-0472">Membrane</keyword>
<dbReference type="PRINTS" id="PR00786">
    <property type="entry name" value="NEPRILYSIN"/>
</dbReference>
<organism evidence="13 14">
    <name type="scientific">Macrosiphum euphorbiae</name>
    <name type="common">potato aphid</name>
    <dbReference type="NCBI Taxonomy" id="13131"/>
    <lineage>
        <taxon>Eukaryota</taxon>
        <taxon>Metazoa</taxon>
        <taxon>Ecdysozoa</taxon>
        <taxon>Arthropoda</taxon>
        <taxon>Hexapoda</taxon>
        <taxon>Insecta</taxon>
        <taxon>Pterygota</taxon>
        <taxon>Neoptera</taxon>
        <taxon>Paraneoptera</taxon>
        <taxon>Hemiptera</taxon>
        <taxon>Sternorrhyncha</taxon>
        <taxon>Aphidomorpha</taxon>
        <taxon>Aphidoidea</taxon>
        <taxon>Aphididae</taxon>
        <taxon>Macrosiphini</taxon>
        <taxon>Macrosiphum</taxon>
    </lineage>
</organism>
<feature type="transmembrane region" description="Helical" evidence="10">
    <location>
        <begin position="107"/>
        <end position="125"/>
    </location>
</feature>
<comment type="caution">
    <text evidence="13">The sequence shown here is derived from an EMBL/GenBank/DDBJ whole genome shotgun (WGS) entry which is preliminary data.</text>
</comment>
<keyword evidence="14" id="KW-1185">Reference proteome</keyword>
<dbReference type="PROSITE" id="PS51885">
    <property type="entry name" value="NEPRILYSIN"/>
    <property type="match status" value="1"/>
</dbReference>
<dbReference type="CDD" id="cd08662">
    <property type="entry name" value="M13"/>
    <property type="match status" value="1"/>
</dbReference>
<evidence type="ECO:0000256" key="5">
    <source>
        <dbReference type="ARBA" id="ARBA00022723"/>
    </source>
</evidence>
<keyword evidence="4" id="KW-0645">Protease</keyword>
<evidence type="ECO:0000256" key="9">
    <source>
        <dbReference type="SAM" id="MobiDB-lite"/>
    </source>
</evidence>
<keyword evidence="6" id="KW-0378">Hydrolase</keyword>
<sequence>MSVVDSEYDGVAHVITDNHYLRDYHRSAEKQQQQQQTVGVVAGNAEPPIAARPEVRQAHQPMAPPALQQSQLQQQPNGGDVGFVSVSSRKHRKLQDVFRDKSVQEKCIIAFIAVLGFTGLVLTVIKIRGGVINRTCTSDECLTSAESIMRSINVDVEPCDNFYEFACGKWHFSHQLEAGKPNNWFVERSRLIAATVTKILEEPDLESDLKSIKQARNLYRTCLDTDTLNNLGYEPVFEFLEKVGLPRNFPDFTTTSYLNGSVFNVARSLALIERYLGVDLMLQLSVELNPKTNRTIITVGPVTNIVAPLPEPLLDHRRNRVGGQIPRDVSSSDKEEETSRLVLAKVQYMVGVITSMFPHEFFNISSLNRICLKIIVLEVTLKKNLDLEKKPEEITTRNLNEYMHSNTSDSLDEKLFDWESFIDHFTLETNFTWTMDDIVLVRDKDYFLELQWRLSDTPLEEIQQFLWWKIVEALVPHTTKQMTDLTTKFTSTAIPLSLKMNRQQFCTSVARYFVKGPIAYEFYVRDNLKETTSKIQMMIKQLQGAFSDMISESDWTDEATKKVTTLKANAMRVGVGYPTIFETPDELEKDYDYVIVKDGQYIQSMLDIKSYEVAFVLGKVGEQITEEDESSPKTVLTDPLEVNAYYNRMDNSINIPSGILQMPFFYKGVDVVNYGAIGTILGHEISHGFDIEGKDYDIHGKKTSQWSQNAVKEYLKRAQCFIEQYDQFVLDTDSNLNGTHTLAENMADNVGLKQSWRAYKSHNIGEEFRLAGLKEYSNDQLFFLSYANVWCQNPEDAKSEKKDILGNDEHSPSFARVLGSLRNSPEFAEVWKCPVGSPMNPSNKCSMW</sequence>
<evidence type="ECO:0000256" key="8">
    <source>
        <dbReference type="ARBA" id="ARBA00023049"/>
    </source>
</evidence>
<keyword evidence="5" id="KW-0479">Metal-binding</keyword>
<dbReference type="InterPro" id="IPR018497">
    <property type="entry name" value="Peptidase_M13_C"/>
</dbReference>
<evidence type="ECO:0000256" key="1">
    <source>
        <dbReference type="ARBA" id="ARBA00001947"/>
    </source>
</evidence>
<comment type="similarity">
    <text evidence="3">Belongs to the peptidase M13 family.</text>
</comment>
<name>A0AAV0VSJ9_9HEMI</name>
<dbReference type="Proteomes" id="UP001160148">
    <property type="component" value="Unassembled WGS sequence"/>
</dbReference>
<gene>
    <name evidence="13" type="ORF">MEUPH1_LOCUS4000</name>
</gene>
<dbReference type="GO" id="GO:0004222">
    <property type="term" value="F:metalloendopeptidase activity"/>
    <property type="evidence" value="ECO:0007669"/>
    <property type="project" value="InterPro"/>
</dbReference>
<dbReference type="Gene3D" id="1.10.1380.10">
    <property type="entry name" value="Neutral endopeptidase , domain2"/>
    <property type="match status" value="1"/>
</dbReference>
<dbReference type="AlphaFoldDB" id="A0AAV0VSJ9"/>
<dbReference type="InterPro" id="IPR008753">
    <property type="entry name" value="Peptidase_M13_N"/>
</dbReference>
<feature type="region of interest" description="Disordered" evidence="9">
    <location>
        <begin position="55"/>
        <end position="78"/>
    </location>
</feature>
<reference evidence="13 14" key="1">
    <citation type="submission" date="2023-01" db="EMBL/GenBank/DDBJ databases">
        <authorList>
            <person name="Whitehead M."/>
        </authorList>
    </citation>
    <scope>NUCLEOTIDE SEQUENCE [LARGE SCALE GENOMIC DNA]</scope>
</reference>
<dbReference type="PANTHER" id="PTHR11733">
    <property type="entry name" value="ZINC METALLOPROTEASE FAMILY M13 NEPRILYSIN-RELATED"/>
    <property type="match status" value="1"/>
</dbReference>
<dbReference type="GO" id="GO:0016485">
    <property type="term" value="P:protein processing"/>
    <property type="evidence" value="ECO:0007669"/>
    <property type="project" value="TreeGrafter"/>
</dbReference>
<dbReference type="PANTHER" id="PTHR11733:SF237">
    <property type="entry name" value="NEPRILYSIN-LIKE 4"/>
    <property type="match status" value="1"/>
</dbReference>
<keyword evidence="8" id="KW-0482">Metalloprotease</keyword>
<evidence type="ECO:0000259" key="12">
    <source>
        <dbReference type="Pfam" id="PF05649"/>
    </source>
</evidence>
<evidence type="ECO:0000256" key="2">
    <source>
        <dbReference type="ARBA" id="ARBA00004401"/>
    </source>
</evidence>
<evidence type="ECO:0000256" key="4">
    <source>
        <dbReference type="ARBA" id="ARBA00022670"/>
    </source>
</evidence>
<dbReference type="GO" id="GO:0046872">
    <property type="term" value="F:metal ion binding"/>
    <property type="evidence" value="ECO:0007669"/>
    <property type="project" value="UniProtKB-KW"/>
</dbReference>
<dbReference type="Pfam" id="PF05649">
    <property type="entry name" value="Peptidase_M13_N"/>
    <property type="match status" value="1"/>
</dbReference>
<proteinExistence type="inferred from homology"/>
<protein>
    <submittedName>
        <fullName evidence="13">Uncharacterized protein</fullName>
    </submittedName>
</protein>
<feature type="compositionally biased region" description="Low complexity" evidence="9">
    <location>
        <begin position="65"/>
        <end position="76"/>
    </location>
</feature>
<evidence type="ECO:0000256" key="10">
    <source>
        <dbReference type="SAM" id="Phobius"/>
    </source>
</evidence>
<evidence type="ECO:0000256" key="3">
    <source>
        <dbReference type="ARBA" id="ARBA00007357"/>
    </source>
</evidence>
<comment type="subcellular location">
    <subcellularLocation>
        <location evidence="2">Cell membrane</location>
        <topology evidence="2">Single-pass type II membrane protein</topology>
    </subcellularLocation>
</comment>
<evidence type="ECO:0000313" key="13">
    <source>
        <dbReference type="EMBL" id="CAI6347184.1"/>
    </source>
</evidence>
<dbReference type="Gene3D" id="3.40.390.10">
    <property type="entry name" value="Collagenase (Catalytic Domain)"/>
    <property type="match status" value="1"/>
</dbReference>
<dbReference type="GO" id="GO:0005886">
    <property type="term" value="C:plasma membrane"/>
    <property type="evidence" value="ECO:0007669"/>
    <property type="project" value="UniProtKB-SubCell"/>
</dbReference>
<evidence type="ECO:0000256" key="6">
    <source>
        <dbReference type="ARBA" id="ARBA00022801"/>
    </source>
</evidence>
<evidence type="ECO:0000256" key="7">
    <source>
        <dbReference type="ARBA" id="ARBA00022833"/>
    </source>
</evidence>
<accession>A0AAV0VSJ9</accession>
<keyword evidence="7" id="KW-0862">Zinc</keyword>
<feature type="domain" description="Peptidase M13 N-terminal" evidence="12">
    <location>
        <begin position="158"/>
        <end position="578"/>
    </location>
</feature>